<dbReference type="PRINTS" id="PR00420">
    <property type="entry name" value="RNGMNOXGNASE"/>
</dbReference>
<organism evidence="7 8">
    <name type="scientific">Dichomitus squalens</name>
    <dbReference type="NCBI Taxonomy" id="114155"/>
    <lineage>
        <taxon>Eukaryota</taxon>
        <taxon>Fungi</taxon>
        <taxon>Dikarya</taxon>
        <taxon>Basidiomycota</taxon>
        <taxon>Agaricomycotina</taxon>
        <taxon>Agaricomycetes</taxon>
        <taxon>Polyporales</taxon>
        <taxon>Polyporaceae</taxon>
        <taxon>Dichomitus</taxon>
    </lineage>
</organism>
<keyword evidence="3" id="KW-0274">FAD</keyword>
<protein>
    <submittedName>
        <fullName evidence="7">FAD binding domain-containing protein</fullName>
    </submittedName>
</protein>
<dbReference type="GO" id="GO:0071949">
    <property type="term" value="F:FAD binding"/>
    <property type="evidence" value="ECO:0007669"/>
    <property type="project" value="InterPro"/>
</dbReference>
<dbReference type="PANTHER" id="PTHR43004">
    <property type="entry name" value="TRK SYSTEM POTASSIUM UPTAKE PROTEIN"/>
    <property type="match status" value="1"/>
</dbReference>
<dbReference type="Gene3D" id="3.30.9.10">
    <property type="entry name" value="D-Amino Acid Oxidase, subunit A, domain 2"/>
    <property type="match status" value="1"/>
</dbReference>
<evidence type="ECO:0000256" key="3">
    <source>
        <dbReference type="ARBA" id="ARBA00022827"/>
    </source>
</evidence>
<dbReference type="GO" id="GO:0016709">
    <property type="term" value="F:oxidoreductase activity, acting on paired donors, with incorporation or reduction of molecular oxygen, NAD(P)H as one donor, and incorporation of one atom of oxygen"/>
    <property type="evidence" value="ECO:0007669"/>
    <property type="project" value="UniProtKB-ARBA"/>
</dbReference>
<dbReference type="CDD" id="cd02979">
    <property type="entry name" value="PHOX_C"/>
    <property type="match status" value="1"/>
</dbReference>
<dbReference type="Gene3D" id="3.40.30.20">
    <property type="match status" value="1"/>
</dbReference>
<dbReference type="Gene3D" id="3.50.50.60">
    <property type="entry name" value="FAD/NAD(P)-binding domain"/>
    <property type="match status" value="1"/>
</dbReference>
<feature type="domain" description="FAD-binding" evidence="5">
    <location>
        <begin position="47"/>
        <end position="418"/>
    </location>
</feature>
<dbReference type="InterPro" id="IPR038220">
    <property type="entry name" value="PHOX_C_sf"/>
</dbReference>
<evidence type="ECO:0000259" key="6">
    <source>
        <dbReference type="Pfam" id="PF07976"/>
    </source>
</evidence>
<feature type="domain" description="Phenol hydroxylase-like C-terminal dimerisation" evidence="6">
    <location>
        <begin position="460"/>
        <end position="643"/>
    </location>
</feature>
<evidence type="ECO:0000259" key="5">
    <source>
        <dbReference type="Pfam" id="PF01494"/>
    </source>
</evidence>
<dbReference type="Proteomes" id="UP000292082">
    <property type="component" value="Unassembled WGS sequence"/>
</dbReference>
<dbReference type="SUPFAM" id="SSF52833">
    <property type="entry name" value="Thioredoxin-like"/>
    <property type="match status" value="1"/>
</dbReference>
<evidence type="ECO:0000313" key="8">
    <source>
        <dbReference type="Proteomes" id="UP000292082"/>
    </source>
</evidence>
<dbReference type="InterPro" id="IPR002938">
    <property type="entry name" value="FAD-bd"/>
</dbReference>
<evidence type="ECO:0000256" key="4">
    <source>
        <dbReference type="ARBA" id="ARBA00023002"/>
    </source>
</evidence>
<dbReference type="SMR" id="A0A4Q9Q3N1"/>
<dbReference type="PANTHER" id="PTHR43004:SF20">
    <property type="entry name" value="2-MONOOXYGENASE, PUTATIVE (AFU_ORTHOLOGUE AFUA_1G13660)-RELATED"/>
    <property type="match status" value="1"/>
</dbReference>
<evidence type="ECO:0000313" key="7">
    <source>
        <dbReference type="EMBL" id="TBU61775.1"/>
    </source>
</evidence>
<evidence type="ECO:0000256" key="2">
    <source>
        <dbReference type="ARBA" id="ARBA00022630"/>
    </source>
</evidence>
<reference evidence="7 8" key="1">
    <citation type="submission" date="2019-01" db="EMBL/GenBank/DDBJ databases">
        <title>Draft genome sequences of three monokaryotic isolates of the white-rot basidiomycete fungus Dichomitus squalens.</title>
        <authorList>
            <consortium name="DOE Joint Genome Institute"/>
            <person name="Lopez S.C."/>
            <person name="Andreopoulos B."/>
            <person name="Pangilinan J."/>
            <person name="Lipzen A."/>
            <person name="Riley R."/>
            <person name="Ahrendt S."/>
            <person name="Ng V."/>
            <person name="Barry K."/>
            <person name="Daum C."/>
            <person name="Grigoriev I.V."/>
            <person name="Hilden K.S."/>
            <person name="Makela M.R."/>
            <person name="de Vries R.P."/>
        </authorList>
    </citation>
    <scope>NUCLEOTIDE SEQUENCE [LARGE SCALE GENOMIC DNA]</scope>
    <source>
        <strain evidence="7 8">CBS 464.89</strain>
    </source>
</reference>
<dbReference type="InterPro" id="IPR050641">
    <property type="entry name" value="RIFMO-like"/>
</dbReference>
<dbReference type="Pfam" id="PF07976">
    <property type="entry name" value="Phe_hydrox_dim"/>
    <property type="match status" value="1"/>
</dbReference>
<sequence length="644" mass="71117">MVYNLPLRWKPCSPHPPSYPTSPSATSSTPVIPGAVEKMTTVSKESDVDVLIIGAGPAGLMCANALAMAGVNVRIVDQRPAKVPAGQADGIQPRTIEVFQSYGLGERLLREGNQMHMAAFYNPSPSGGIERTSRAPDVNAPSARYPFEVTLHQGAIESIFLDSMKAHGVVVERPIVPTSLELSESEEELKDANARPVKVVLKYLDPPADAGDSEIVHAKFVLGADGAHSWVRKTLGITLDGEQTDYIWGVVDMVPDTDFPDIRAKSAVHSHNGSCMVIPREGDLVRLYIQLADRDVVDPVTGRVDKSRMGPERLIEVAKKSFAPYRIDNAEGHFDWWTLYIIGQRVAAQFSVHERVFIAGDACHTHSPKAGQGMNASMNDTHNLAWKLTHVLRGWADISLLKTYELERRKYAQDLINFDKQFSKLFSGKPRTEESQDGVTHEEFLEAFQTFGLFTSGIGVHYEPSPITADHYQAAASKLIVGERLVPHDFIRAADARPYNIQDLLPSDARFKVLIFVGNTPDKAQAARVQMLADEMVRPDRFLVRFGKGHSAKVFDVWSISSAKKQDVNYIDLPPLFRPHWSHVLLDDTDMYACAGGGGYDAYGIDKQEGAIVIVRPDGYVGMVAPFERVKDVDAYFASFMTRA</sequence>
<accession>A0A4Q9Q3N1</accession>
<dbReference type="SUPFAM" id="SSF51905">
    <property type="entry name" value="FAD/NAD(P)-binding domain"/>
    <property type="match status" value="1"/>
</dbReference>
<dbReference type="SUPFAM" id="SSF54373">
    <property type="entry name" value="FAD-linked reductases, C-terminal domain"/>
    <property type="match status" value="1"/>
</dbReference>
<evidence type="ECO:0000256" key="1">
    <source>
        <dbReference type="ARBA" id="ARBA00007801"/>
    </source>
</evidence>
<name>A0A4Q9Q3N1_9APHY</name>
<proteinExistence type="inferred from homology"/>
<keyword evidence="2" id="KW-0285">Flavoprotein</keyword>
<keyword evidence="8" id="KW-1185">Reference proteome</keyword>
<keyword evidence="4" id="KW-0560">Oxidoreductase</keyword>
<dbReference type="Pfam" id="PF01494">
    <property type="entry name" value="FAD_binding_3"/>
    <property type="match status" value="1"/>
</dbReference>
<dbReference type="InterPro" id="IPR036188">
    <property type="entry name" value="FAD/NAD-bd_sf"/>
</dbReference>
<dbReference type="InterPro" id="IPR012941">
    <property type="entry name" value="Phe_hydrox_C_dim_dom"/>
</dbReference>
<dbReference type="InterPro" id="IPR036249">
    <property type="entry name" value="Thioredoxin-like_sf"/>
</dbReference>
<dbReference type="AlphaFoldDB" id="A0A4Q9Q3N1"/>
<dbReference type="EMBL" id="ML145096">
    <property type="protein sequence ID" value="TBU61775.1"/>
    <property type="molecule type" value="Genomic_DNA"/>
</dbReference>
<gene>
    <name evidence="7" type="ORF">BD310DRAFT_919857</name>
</gene>
<comment type="similarity">
    <text evidence="1">Belongs to the PheA/TfdB FAD monooxygenase family.</text>
</comment>